<dbReference type="AlphaFoldDB" id="X1VGK9"/>
<proteinExistence type="predicted"/>
<feature type="non-terminal residue" evidence="1">
    <location>
        <position position="1"/>
    </location>
</feature>
<accession>X1VGK9</accession>
<gene>
    <name evidence="1" type="ORF">S12H4_49648</name>
</gene>
<reference evidence="1" key="1">
    <citation type="journal article" date="2014" name="Front. Microbiol.">
        <title>High frequency of phylogenetically diverse reductive dehalogenase-homologous genes in deep subseafloor sedimentary metagenomes.</title>
        <authorList>
            <person name="Kawai M."/>
            <person name="Futagami T."/>
            <person name="Toyoda A."/>
            <person name="Takaki Y."/>
            <person name="Nishi S."/>
            <person name="Hori S."/>
            <person name="Arai W."/>
            <person name="Tsubouchi T."/>
            <person name="Morono Y."/>
            <person name="Uchiyama I."/>
            <person name="Ito T."/>
            <person name="Fujiyama A."/>
            <person name="Inagaki F."/>
            <person name="Takami H."/>
        </authorList>
    </citation>
    <scope>NUCLEOTIDE SEQUENCE</scope>
    <source>
        <strain evidence="1">Expedition CK06-06</strain>
    </source>
</reference>
<name>X1VGK9_9ZZZZ</name>
<sequence length="62" mass="7519">LLFLILTSILDWEHYRNSFIFPEDKEKEKEFKKFLTKVASEEIKSIDDILDLEQKIFQDLKV</sequence>
<evidence type="ECO:0000313" key="1">
    <source>
        <dbReference type="EMBL" id="GAJ13791.1"/>
    </source>
</evidence>
<organism evidence="1">
    <name type="scientific">marine sediment metagenome</name>
    <dbReference type="NCBI Taxonomy" id="412755"/>
    <lineage>
        <taxon>unclassified sequences</taxon>
        <taxon>metagenomes</taxon>
        <taxon>ecological metagenomes</taxon>
    </lineage>
</organism>
<dbReference type="EMBL" id="BARW01031169">
    <property type="protein sequence ID" value="GAJ13791.1"/>
    <property type="molecule type" value="Genomic_DNA"/>
</dbReference>
<comment type="caution">
    <text evidence="1">The sequence shown here is derived from an EMBL/GenBank/DDBJ whole genome shotgun (WGS) entry which is preliminary data.</text>
</comment>
<protein>
    <submittedName>
        <fullName evidence="1">Uncharacterized protein</fullName>
    </submittedName>
</protein>